<dbReference type="EMBL" id="SSSN01000005">
    <property type="protein sequence ID" value="THG34585.1"/>
    <property type="molecule type" value="Genomic_DNA"/>
</dbReference>
<gene>
    <name evidence="3" type="ORF">E6C70_08435</name>
</gene>
<dbReference type="PANTHER" id="PTHR43056">
    <property type="entry name" value="PEPTIDASE S9 PROLYL OLIGOPEPTIDASE"/>
    <property type="match status" value="1"/>
</dbReference>
<organism evidence="3 4">
    <name type="scientific">Orlajensenia flava</name>
    <dbReference type="NCBI Taxonomy" id="2565934"/>
    <lineage>
        <taxon>Bacteria</taxon>
        <taxon>Bacillati</taxon>
        <taxon>Actinomycetota</taxon>
        <taxon>Actinomycetes</taxon>
        <taxon>Micrococcales</taxon>
        <taxon>Microbacteriaceae</taxon>
        <taxon>Orlajensenia</taxon>
    </lineage>
</organism>
<dbReference type="Gene3D" id="1.10.3020.20">
    <property type="match status" value="1"/>
</dbReference>
<keyword evidence="1 3" id="KW-0378">Hydrolase</keyword>
<dbReference type="Gene3D" id="2.60.120.260">
    <property type="entry name" value="Galactose-binding domain-like"/>
    <property type="match status" value="1"/>
</dbReference>
<dbReference type="InterPro" id="IPR029058">
    <property type="entry name" value="AB_hydrolase_fold"/>
</dbReference>
<dbReference type="NCBIfam" id="TIGR00976">
    <property type="entry name" value="CocE_NonD"/>
    <property type="match status" value="2"/>
</dbReference>
<dbReference type="AlphaFoldDB" id="A0A4S4FX82"/>
<feature type="domain" description="Xaa-Pro dipeptidyl-peptidase C-terminal" evidence="2">
    <location>
        <begin position="285"/>
        <end position="520"/>
    </location>
</feature>
<dbReference type="OrthoDB" id="5240615at2"/>
<dbReference type="Pfam" id="PF08530">
    <property type="entry name" value="PepX_C"/>
    <property type="match status" value="1"/>
</dbReference>
<evidence type="ECO:0000256" key="1">
    <source>
        <dbReference type="ARBA" id="ARBA00022801"/>
    </source>
</evidence>
<dbReference type="PANTHER" id="PTHR43056:SF10">
    <property type="entry name" value="COCE_NOND FAMILY, PUTATIVE (AFU_ORTHOLOGUE AFUA_7G00600)-RELATED"/>
    <property type="match status" value="1"/>
</dbReference>
<dbReference type="SUPFAM" id="SSF53474">
    <property type="entry name" value="alpha/beta-Hydrolases"/>
    <property type="match status" value="1"/>
</dbReference>
<evidence type="ECO:0000313" key="4">
    <source>
        <dbReference type="Proteomes" id="UP000307380"/>
    </source>
</evidence>
<evidence type="ECO:0000313" key="3">
    <source>
        <dbReference type="EMBL" id="THG34585.1"/>
    </source>
</evidence>
<dbReference type="GO" id="GO:0008239">
    <property type="term" value="F:dipeptidyl-peptidase activity"/>
    <property type="evidence" value="ECO:0007669"/>
    <property type="project" value="InterPro"/>
</dbReference>
<dbReference type="Pfam" id="PF02129">
    <property type="entry name" value="Peptidase_S15"/>
    <property type="match status" value="1"/>
</dbReference>
<dbReference type="InterPro" id="IPR008979">
    <property type="entry name" value="Galactose-bd-like_sf"/>
</dbReference>
<comment type="caution">
    <text evidence="3">The sequence shown here is derived from an EMBL/GenBank/DDBJ whole genome shotgun (WGS) entry which is preliminary data.</text>
</comment>
<dbReference type="InterPro" id="IPR013736">
    <property type="entry name" value="Xaa-Pro_dipept_C"/>
</dbReference>
<dbReference type="InterPro" id="IPR050585">
    <property type="entry name" value="Xaa-Pro_dipeptidyl-ppase/CocE"/>
</dbReference>
<name>A0A4S4FX82_9MICO</name>
<dbReference type="Proteomes" id="UP000307380">
    <property type="component" value="Unassembled WGS sequence"/>
</dbReference>
<dbReference type="SMART" id="SM00939">
    <property type="entry name" value="PepX_C"/>
    <property type="match status" value="1"/>
</dbReference>
<protein>
    <submittedName>
        <fullName evidence="3">CocE/NonD family hydrolase</fullName>
    </submittedName>
</protein>
<reference evidence="3 4" key="1">
    <citation type="submission" date="2019-04" db="EMBL/GenBank/DDBJ databases">
        <authorList>
            <person name="Jiang L."/>
        </authorList>
    </citation>
    <scope>NUCLEOTIDE SEQUENCE [LARGE SCALE GENOMIC DNA]</scope>
    <source>
        <strain evidence="3 4">YIM 131861</strain>
    </source>
</reference>
<evidence type="ECO:0000259" key="2">
    <source>
        <dbReference type="SMART" id="SM00939"/>
    </source>
</evidence>
<dbReference type="InterPro" id="IPR000383">
    <property type="entry name" value="Xaa-Pro-like_dom"/>
</dbReference>
<dbReference type="Gene3D" id="3.40.50.1820">
    <property type="entry name" value="alpha/beta hydrolase"/>
    <property type="match status" value="1"/>
</dbReference>
<dbReference type="InterPro" id="IPR005674">
    <property type="entry name" value="CocE/Ser_esterase"/>
</dbReference>
<proteinExistence type="predicted"/>
<dbReference type="SUPFAM" id="SSF49785">
    <property type="entry name" value="Galactose-binding domain-like"/>
    <property type="match status" value="1"/>
</dbReference>
<keyword evidence="4" id="KW-1185">Reference proteome</keyword>
<sequence>MSADVRKDEDVPVRMEDGVTLRLNLFRPADTQSSLPVLLSAHPYGKDAVPKLKRGRWSISPQFRIMNQSAPLRISNQTSWEAPDPVWWAQQGYAVINLDTRGGGHSEGRGNLLSDQEADDIADVIAWAAAQPWSNGRVGMLGVSYLALSQYKVAALRPPDLQAICPWEGFTDAYRDFFTPGGVVENGFATVWLFLTKRVARLRTDLAAERRKHPLRDAWWDALTPDLSKMTVPILECTSFSDDNLHSVGSMRAFQNVGSRERHAYTHRGPKWATFYGQEARQHQLTFFDRHLREADVAEVPRLRLEIRDRRDGVVEVRNEQEWPLARTDWRQLYLGDGGTLSAAHATGSGSVTFDLRRDAAAFGYSFEEDTELSGPMTLRLQVSTTGAADPRLFVGVEKWSRGAPVAFEGSYGYGRDRVAQGRLRLALRELDPLLSAPHQPEHTFRTLQPVVDDDEMEVLIPLSSSATLFRAGDGLRLLVAGRYLQPRNPLFGHFPTSYQRTGSGKARITWSPGRPSALEVPVIPR</sequence>
<accession>A0A4S4FX82</accession>